<accession>A0A6I6FDQ6</accession>
<dbReference type="PANTHER" id="PTHR30055">
    <property type="entry name" value="HTH-TYPE TRANSCRIPTIONAL REGULATOR RUTR"/>
    <property type="match status" value="1"/>
</dbReference>
<dbReference type="SUPFAM" id="SSF46689">
    <property type="entry name" value="Homeodomain-like"/>
    <property type="match status" value="1"/>
</dbReference>
<dbReference type="KEGG" id="sfic:EIZ62_25260"/>
<keyword evidence="7" id="KW-1185">Reference proteome</keyword>
<evidence type="ECO:0000256" key="3">
    <source>
        <dbReference type="ARBA" id="ARBA00023163"/>
    </source>
</evidence>
<evidence type="ECO:0000256" key="4">
    <source>
        <dbReference type="PROSITE-ProRule" id="PRU00335"/>
    </source>
</evidence>
<dbReference type="Pfam" id="PF00440">
    <property type="entry name" value="TetR_N"/>
    <property type="match status" value="1"/>
</dbReference>
<dbReference type="InterPro" id="IPR009057">
    <property type="entry name" value="Homeodomain-like_sf"/>
</dbReference>
<keyword evidence="1" id="KW-0805">Transcription regulation</keyword>
<evidence type="ECO:0000259" key="5">
    <source>
        <dbReference type="PROSITE" id="PS50977"/>
    </source>
</evidence>
<dbReference type="PRINTS" id="PR00455">
    <property type="entry name" value="HTHTETR"/>
</dbReference>
<evidence type="ECO:0000313" key="7">
    <source>
        <dbReference type="Proteomes" id="UP000422572"/>
    </source>
</evidence>
<dbReference type="Proteomes" id="UP000422572">
    <property type="component" value="Chromosome"/>
</dbReference>
<name>A0A6I6FDQ6_9ACTN</name>
<keyword evidence="3" id="KW-0804">Transcription</keyword>
<dbReference type="PANTHER" id="PTHR30055:SF228">
    <property type="entry name" value="TRANSCRIPTIONAL REGULATOR-RELATED"/>
    <property type="match status" value="1"/>
</dbReference>
<organism evidence="6 7">
    <name type="scientific">Streptomyces ficellus</name>
    <dbReference type="NCBI Taxonomy" id="1977088"/>
    <lineage>
        <taxon>Bacteria</taxon>
        <taxon>Bacillati</taxon>
        <taxon>Actinomycetota</taxon>
        <taxon>Actinomycetes</taxon>
        <taxon>Kitasatosporales</taxon>
        <taxon>Streptomycetaceae</taxon>
        <taxon>Streptomyces</taxon>
    </lineage>
</organism>
<sequence>MPRKVDSAARRDMILGAAVRVFARQGFAATRVDDIAKEAGVAKGSVYLYFDSREALLTAAFEAYEAGSRTLIQQARTGTGDALERIASLVRSVVGMVSAEPELTRILVDLWAEGRRGDASPVDIAAVYRDHRAVIAELLAAAEAQGTLRAGVGEGHAAVVVGAIEGCLLQWIVDPALPITDLATPIVEVCVEGLRRRERV</sequence>
<proteinExistence type="predicted"/>
<dbReference type="FunFam" id="1.10.10.60:FF:000141">
    <property type="entry name" value="TetR family transcriptional regulator"/>
    <property type="match status" value="1"/>
</dbReference>
<feature type="domain" description="HTH tetR-type" evidence="5">
    <location>
        <begin position="8"/>
        <end position="68"/>
    </location>
</feature>
<dbReference type="PROSITE" id="PS50977">
    <property type="entry name" value="HTH_TETR_2"/>
    <property type="match status" value="1"/>
</dbReference>
<dbReference type="SUPFAM" id="SSF48498">
    <property type="entry name" value="Tetracyclin repressor-like, C-terminal domain"/>
    <property type="match status" value="1"/>
</dbReference>
<dbReference type="InterPro" id="IPR001647">
    <property type="entry name" value="HTH_TetR"/>
</dbReference>
<dbReference type="Gene3D" id="1.10.357.10">
    <property type="entry name" value="Tetracycline Repressor, domain 2"/>
    <property type="match status" value="1"/>
</dbReference>
<dbReference type="GO" id="GO:0045892">
    <property type="term" value="P:negative regulation of DNA-templated transcription"/>
    <property type="evidence" value="ECO:0007669"/>
    <property type="project" value="UniProtKB-ARBA"/>
</dbReference>
<keyword evidence="2 4" id="KW-0238">DNA-binding</keyword>
<evidence type="ECO:0000256" key="1">
    <source>
        <dbReference type="ARBA" id="ARBA00023015"/>
    </source>
</evidence>
<dbReference type="GO" id="GO:0003700">
    <property type="term" value="F:DNA-binding transcription factor activity"/>
    <property type="evidence" value="ECO:0007669"/>
    <property type="project" value="TreeGrafter"/>
</dbReference>
<feature type="DNA-binding region" description="H-T-H motif" evidence="4">
    <location>
        <begin position="31"/>
        <end position="50"/>
    </location>
</feature>
<reference evidence="6 7" key="1">
    <citation type="submission" date="2018-12" db="EMBL/GenBank/DDBJ databases">
        <title>Complete genome sequence of Streptomyces ficellus NRRL8067, the producer of ficellomycin, feldamycin and nojirimycin.</title>
        <authorList>
            <person name="Zhang H."/>
            <person name="Yue R."/>
            <person name="Liu Y."/>
            <person name="Li M."/>
            <person name="Mu H."/>
            <person name="Zhang J."/>
        </authorList>
    </citation>
    <scope>NUCLEOTIDE SEQUENCE [LARGE SCALE GENOMIC DNA]</scope>
    <source>
        <strain evidence="6 7">NRRL 8067</strain>
    </source>
</reference>
<dbReference type="GO" id="GO:0000976">
    <property type="term" value="F:transcription cis-regulatory region binding"/>
    <property type="evidence" value="ECO:0007669"/>
    <property type="project" value="TreeGrafter"/>
</dbReference>
<dbReference type="EMBL" id="CP034279">
    <property type="protein sequence ID" value="QGV81181.1"/>
    <property type="molecule type" value="Genomic_DNA"/>
</dbReference>
<protein>
    <submittedName>
        <fullName evidence="6">TetR/AcrR family transcriptional regulator</fullName>
    </submittedName>
</protein>
<dbReference type="OrthoDB" id="3288227at2"/>
<dbReference type="InterPro" id="IPR036271">
    <property type="entry name" value="Tet_transcr_reg_TetR-rel_C_sf"/>
</dbReference>
<evidence type="ECO:0000313" key="6">
    <source>
        <dbReference type="EMBL" id="QGV81181.1"/>
    </source>
</evidence>
<evidence type="ECO:0000256" key="2">
    <source>
        <dbReference type="ARBA" id="ARBA00023125"/>
    </source>
</evidence>
<gene>
    <name evidence="6" type="ORF">EIZ62_25260</name>
</gene>
<dbReference type="AlphaFoldDB" id="A0A6I6FDQ6"/>
<dbReference type="InterPro" id="IPR050109">
    <property type="entry name" value="HTH-type_TetR-like_transc_reg"/>
</dbReference>